<name>A0A1T4WFM3_9FIRM</name>
<feature type="transmembrane region" description="Helical" evidence="1">
    <location>
        <begin position="537"/>
        <end position="558"/>
    </location>
</feature>
<feature type="transmembrane region" description="Helical" evidence="1">
    <location>
        <begin position="695"/>
        <end position="712"/>
    </location>
</feature>
<dbReference type="InterPro" id="IPR018674">
    <property type="entry name" value="DUF2142_membrane"/>
</dbReference>
<dbReference type="Pfam" id="PF09913">
    <property type="entry name" value="DUF2142"/>
    <property type="match status" value="1"/>
</dbReference>
<dbReference type="Proteomes" id="UP000190286">
    <property type="component" value="Unassembled WGS sequence"/>
</dbReference>
<protein>
    <submittedName>
        <fullName evidence="2">Predicted membrane protein</fullName>
    </submittedName>
</protein>
<proteinExistence type="predicted"/>
<evidence type="ECO:0000256" key="1">
    <source>
        <dbReference type="SAM" id="Phobius"/>
    </source>
</evidence>
<dbReference type="STRING" id="745368.SAMN02745178_00537"/>
<feature type="transmembrane region" description="Helical" evidence="1">
    <location>
        <begin position="630"/>
        <end position="648"/>
    </location>
</feature>
<dbReference type="GeneID" id="93337028"/>
<accession>A0A1T4WFM3</accession>
<evidence type="ECO:0000313" key="2">
    <source>
        <dbReference type="EMBL" id="SKA76136.1"/>
    </source>
</evidence>
<reference evidence="2 3" key="1">
    <citation type="submission" date="2017-02" db="EMBL/GenBank/DDBJ databases">
        <authorList>
            <person name="Peterson S.W."/>
        </authorList>
    </citation>
    <scope>NUCLEOTIDE SEQUENCE [LARGE SCALE GENOMIC DNA]</scope>
    <source>
        <strain evidence="2 3">ATCC 27749</strain>
    </source>
</reference>
<dbReference type="RefSeq" id="WP_159446968.1">
    <property type="nucleotide sequence ID" value="NZ_FUYF01000002.1"/>
</dbReference>
<feature type="transmembrane region" description="Helical" evidence="1">
    <location>
        <begin position="660"/>
        <end position="683"/>
    </location>
</feature>
<feature type="transmembrane region" description="Helical" evidence="1">
    <location>
        <begin position="424"/>
        <end position="450"/>
    </location>
</feature>
<feature type="transmembrane region" description="Helical" evidence="1">
    <location>
        <begin position="354"/>
        <end position="384"/>
    </location>
</feature>
<feature type="transmembrane region" description="Helical" evidence="1">
    <location>
        <begin position="196"/>
        <end position="214"/>
    </location>
</feature>
<organism evidence="2 3">
    <name type="scientific">Gemmiger formicilis</name>
    <dbReference type="NCBI Taxonomy" id="745368"/>
    <lineage>
        <taxon>Bacteria</taxon>
        <taxon>Bacillati</taxon>
        <taxon>Bacillota</taxon>
        <taxon>Clostridia</taxon>
        <taxon>Eubacteriales</taxon>
        <taxon>Gemmiger</taxon>
    </lineage>
</organism>
<keyword evidence="1" id="KW-0472">Membrane</keyword>
<gene>
    <name evidence="2" type="ORF">SAMN02745178_00537</name>
</gene>
<feature type="transmembrane region" description="Helical" evidence="1">
    <location>
        <begin position="396"/>
        <end position="412"/>
    </location>
</feature>
<keyword evidence="3" id="KW-1185">Reference proteome</keyword>
<sequence>MKQKLTLRRVLASAVAALAAAAAVWLLCRWVGYDLQLRIGNEPVYEIANDDYTQIIDVPEDGLWQAVPLEAGQTLYGCRLRFSTHGELYRAGMVMVDLCDADGTILREAAGNYANIFDDNFTGFAFGTAYTAAQEETLYLHIYNVVEWEGPLGLWASTGTVGALSLTADGVDADATLALQYMTDDTGSWPSDLANGLAPLLAFAAFAAVLLFGLRAPLPLTVAVVGLACGLLFVRVTPALVAPDEYTHLAAAYELASRLGGETPADENGCLLVRESDAPHFGTRSGEIGILAYKAEALARQNEAGGPDALTAVSEAKAGQGSGNYLPQALGIRLARNAGANFYTMLRQARTFNLIFYLLLAVLAVVLAPAAVRGLLACIALLPMPLQLAGSLSPDASVLGMVFCYTALCLRLRTKKAVWWEKILLIALGGAVGPAKAIYLPVVLLCFIIPADNLVGPTEFVRGSFGARVRSGQLIRETVLVLAGCLWLSANLGELAYAARDTNQMLLAVGAVGVILLLALTRRLYEKVQNDAKKLRLFKGALACAVVLAAVCGVLALSRMGGGLAPDQLLMTNPNGDSIWTFSLGYICRNLPATAKLLLRTIPAQGALWLQGILGTTLGEPIVYRIDVSWLLGVGLVLALLAAALPVQDEPDEPLLGRRTGFGVLGIILCVAAASLVVALNWTPINYETLFGMQGRYWLPVLPLALLLVKGNRSVCARRDLSRGAALAVTACTLLTLLQGYSLYASWQPVS</sequence>
<dbReference type="OrthoDB" id="2220917at2"/>
<feature type="transmembrane region" description="Helical" evidence="1">
    <location>
        <begin position="724"/>
        <end position="744"/>
    </location>
</feature>
<dbReference type="AlphaFoldDB" id="A0A1T4WFM3"/>
<dbReference type="EMBL" id="FUYF01000002">
    <property type="protein sequence ID" value="SKA76136.1"/>
    <property type="molecule type" value="Genomic_DNA"/>
</dbReference>
<evidence type="ECO:0000313" key="3">
    <source>
        <dbReference type="Proteomes" id="UP000190286"/>
    </source>
</evidence>
<keyword evidence="1" id="KW-1133">Transmembrane helix</keyword>
<keyword evidence="1" id="KW-0812">Transmembrane</keyword>
<feature type="transmembrane region" description="Helical" evidence="1">
    <location>
        <begin position="505"/>
        <end position="525"/>
    </location>
</feature>